<evidence type="ECO:0000256" key="8">
    <source>
        <dbReference type="ARBA" id="ARBA00023303"/>
    </source>
</evidence>
<evidence type="ECO:0000256" key="1">
    <source>
        <dbReference type="ARBA" id="ARBA00004651"/>
    </source>
</evidence>
<dbReference type="GO" id="GO:0005886">
    <property type="term" value="C:plasma membrane"/>
    <property type="evidence" value="ECO:0007669"/>
    <property type="project" value="UniProtKB-SubCell"/>
</dbReference>
<comment type="caution">
    <text evidence="9">Lacks conserved residue(s) required for the propagation of feature annotation.</text>
</comment>
<keyword evidence="8 9" id="KW-0407">Ion channel</keyword>
<accession>A0A267EF83</accession>
<dbReference type="InterPro" id="IPR000990">
    <property type="entry name" value="Innexin"/>
</dbReference>
<keyword evidence="2 9" id="KW-0813">Transport</keyword>
<dbReference type="PANTHER" id="PTHR11893">
    <property type="entry name" value="INNEXIN"/>
    <property type="match status" value="1"/>
</dbReference>
<evidence type="ECO:0000256" key="3">
    <source>
        <dbReference type="ARBA" id="ARBA00022475"/>
    </source>
</evidence>
<protein>
    <recommendedName>
        <fullName evidence="9">Innexin</fullName>
    </recommendedName>
</protein>
<reference evidence="10 11" key="1">
    <citation type="submission" date="2017-06" db="EMBL/GenBank/DDBJ databases">
        <title>A platform for efficient transgenesis in Macrostomum lignano, a flatworm model organism for stem cell research.</title>
        <authorList>
            <person name="Berezikov E."/>
        </authorList>
    </citation>
    <scope>NUCLEOTIDE SEQUENCE [LARGE SCALE GENOMIC DNA]</scope>
    <source>
        <strain evidence="10">DV1</strain>
        <tissue evidence="10">Whole organism</tissue>
    </source>
</reference>
<dbReference type="STRING" id="282301.A0A267EF83"/>
<evidence type="ECO:0000313" key="11">
    <source>
        <dbReference type="Proteomes" id="UP000215902"/>
    </source>
</evidence>
<keyword evidence="3" id="KW-1003">Cell membrane</keyword>
<dbReference type="PROSITE" id="PS51013">
    <property type="entry name" value="PANNEXIN"/>
    <property type="match status" value="1"/>
</dbReference>
<keyword evidence="6 9" id="KW-0406">Ion transport</keyword>
<keyword evidence="11" id="KW-1185">Reference proteome</keyword>
<dbReference type="PRINTS" id="PR01262">
    <property type="entry name" value="INNEXIN"/>
</dbReference>
<dbReference type="AlphaFoldDB" id="A0A267EF83"/>
<dbReference type="PANTHER" id="PTHR11893:SF36">
    <property type="entry name" value="INNEXIN-5"/>
    <property type="match status" value="1"/>
</dbReference>
<evidence type="ECO:0000256" key="2">
    <source>
        <dbReference type="ARBA" id="ARBA00022448"/>
    </source>
</evidence>
<dbReference type="Proteomes" id="UP000215902">
    <property type="component" value="Unassembled WGS sequence"/>
</dbReference>
<feature type="transmembrane region" description="Helical" evidence="9">
    <location>
        <begin position="302"/>
        <end position="323"/>
    </location>
</feature>
<keyword evidence="4 9" id="KW-0812">Transmembrane</keyword>
<name>A0A267EF83_9PLAT</name>
<dbReference type="Pfam" id="PF00876">
    <property type="entry name" value="Innexin"/>
    <property type="match status" value="1"/>
</dbReference>
<evidence type="ECO:0000313" key="10">
    <source>
        <dbReference type="EMBL" id="PAA59574.1"/>
    </source>
</evidence>
<evidence type="ECO:0000256" key="6">
    <source>
        <dbReference type="ARBA" id="ARBA00023065"/>
    </source>
</evidence>
<comment type="similarity">
    <text evidence="9">Belongs to the pannexin family.</text>
</comment>
<gene>
    <name evidence="9" type="primary">inx</name>
    <name evidence="10" type="ORF">BOX15_Mlig026557g2</name>
</gene>
<evidence type="ECO:0000256" key="9">
    <source>
        <dbReference type="RuleBase" id="RU010713"/>
    </source>
</evidence>
<comment type="caution">
    <text evidence="10">The sequence shown here is derived from an EMBL/GenBank/DDBJ whole genome shotgun (WGS) entry which is preliminary data.</text>
</comment>
<sequence length="417" mass="47954">MVADQFISYAQKWGLGRTANLNDYADKFNYLLMPIVLILFVSLTTLRQYVFQPIVCEAATTPSSTNFADYINNLCWVEGTYTEIDFESAKLRIDEEFWAKQRKSLYYQWVPFTLALQATMFFLPRLMWLAYVHNRAGPNLEALLESASEANKAVDWQLRQSLISGIGRSLDYMLRMRQSLQLAPRLHDGYKSRRNSIRQCLSRRPSGCLTIIYALIKLLFMVNALCQMYIMGLMLDPDSPDPFLFGFRLITALRSGADWRATRYFPRVTLCRVLIRQIGARNMYAAQCILPLNMLSEKIYCFLWVASAVGASLSCLSLLQWALRLTCGHGRWRHHLRRYLLMGTDRSRHANVSQQSYDFADHLDTDGLFLVHMIRLNVGELIACDVTNSLYSLWLERMYPDPMEAGEPAAEAESCAV</sequence>
<feature type="transmembrane region" description="Helical" evidence="9">
    <location>
        <begin position="208"/>
        <end position="230"/>
    </location>
</feature>
<evidence type="ECO:0000256" key="5">
    <source>
        <dbReference type="ARBA" id="ARBA00022989"/>
    </source>
</evidence>
<dbReference type="GO" id="GO:0034220">
    <property type="term" value="P:monoatomic ion transmembrane transport"/>
    <property type="evidence" value="ECO:0007669"/>
    <property type="project" value="UniProtKB-KW"/>
</dbReference>
<keyword evidence="5 9" id="KW-1133">Transmembrane helix</keyword>
<organism evidence="10 11">
    <name type="scientific">Macrostomum lignano</name>
    <dbReference type="NCBI Taxonomy" id="282301"/>
    <lineage>
        <taxon>Eukaryota</taxon>
        <taxon>Metazoa</taxon>
        <taxon>Spiralia</taxon>
        <taxon>Lophotrochozoa</taxon>
        <taxon>Platyhelminthes</taxon>
        <taxon>Rhabditophora</taxon>
        <taxon>Macrostomorpha</taxon>
        <taxon>Macrostomida</taxon>
        <taxon>Macrostomidae</taxon>
        <taxon>Macrostomum</taxon>
    </lineage>
</organism>
<dbReference type="EMBL" id="NIVC01002249">
    <property type="protein sequence ID" value="PAA59574.1"/>
    <property type="molecule type" value="Genomic_DNA"/>
</dbReference>
<dbReference type="OrthoDB" id="5867527at2759"/>
<comment type="function">
    <text evidence="9">Structural component of the gap junctions.</text>
</comment>
<comment type="subcellular location">
    <subcellularLocation>
        <location evidence="1 9">Cell membrane</location>
        <topology evidence="1 9">Multi-pass membrane protein</topology>
    </subcellularLocation>
</comment>
<dbReference type="GO" id="GO:0005243">
    <property type="term" value="F:gap junction channel activity"/>
    <property type="evidence" value="ECO:0007669"/>
    <property type="project" value="TreeGrafter"/>
</dbReference>
<feature type="transmembrane region" description="Helical" evidence="9">
    <location>
        <begin position="28"/>
        <end position="46"/>
    </location>
</feature>
<dbReference type="GO" id="GO:0005921">
    <property type="term" value="C:gap junction"/>
    <property type="evidence" value="ECO:0007669"/>
    <property type="project" value="UniProtKB-UniRule"/>
</dbReference>
<proteinExistence type="inferred from homology"/>
<keyword evidence="7 9" id="KW-0472">Membrane</keyword>
<evidence type="ECO:0000256" key="7">
    <source>
        <dbReference type="ARBA" id="ARBA00023136"/>
    </source>
</evidence>
<evidence type="ECO:0000256" key="4">
    <source>
        <dbReference type="ARBA" id="ARBA00022692"/>
    </source>
</evidence>